<dbReference type="RefSeq" id="WP_124732504.1">
    <property type="nucleotide sequence ID" value="NZ_CBCSKC010000002.1"/>
</dbReference>
<dbReference type="AlphaFoldDB" id="A0A3G8LZC9"/>
<evidence type="ECO:0000313" key="2">
    <source>
        <dbReference type="EMBL" id="AZG75039.1"/>
    </source>
</evidence>
<reference evidence="3" key="1">
    <citation type="submission" date="2018-11" db="EMBL/GenBank/DDBJ databases">
        <title>Shewanella sp. M2.</title>
        <authorList>
            <person name="Hwang Y.J."/>
            <person name="Hwang C.Y."/>
        </authorList>
    </citation>
    <scope>NUCLEOTIDE SEQUENCE [LARGE SCALE GENOMIC DNA]</scope>
    <source>
        <strain evidence="3">LMG 19866</strain>
    </source>
</reference>
<sequence length="249" mass="28441">MLLIKKLHKWASVIVGIQLLLWLVSGLYFNLMDHNKAQGLTYQHNTHAKVALDAHSLLEPKAILSSFKPSVSLNIVTLLGKPYYLLTHEKGLYNHHDTLVDAYLGTAVLIDAPLAQKLARESYSGEAEISSTRLLVPPLDDFPKQQNDTWQINFADDIATSVYIEAQSGQLVGHSDEHKRLAEVFFMLHFMDYFNEGGFNNIPIKIFAFITLWLTFSGLIWVIDMLRRKRYQPSLKQKSARCKRETKLN</sequence>
<keyword evidence="1" id="KW-0812">Transmembrane</keyword>
<dbReference type="EMBL" id="CP034015">
    <property type="protein sequence ID" value="AZG75039.1"/>
    <property type="molecule type" value="Genomic_DNA"/>
</dbReference>
<evidence type="ECO:0008006" key="4">
    <source>
        <dbReference type="Google" id="ProtNLM"/>
    </source>
</evidence>
<dbReference type="InterPro" id="IPR005625">
    <property type="entry name" value="PepSY-ass_TM"/>
</dbReference>
<accession>A0A3G8LZC9</accession>
<dbReference type="Pfam" id="PF03929">
    <property type="entry name" value="PepSY_TM"/>
    <property type="match status" value="1"/>
</dbReference>
<keyword evidence="3" id="KW-1185">Reference proteome</keyword>
<dbReference type="KEGG" id="slj:EGC82_21130"/>
<protein>
    <recommendedName>
        <fullName evidence="4">PepSY domain-containing protein</fullName>
    </recommendedName>
</protein>
<dbReference type="OrthoDB" id="9806195at2"/>
<evidence type="ECO:0000313" key="3">
    <source>
        <dbReference type="Proteomes" id="UP000278035"/>
    </source>
</evidence>
<name>A0A3G8LZC9_9GAMM</name>
<keyword evidence="1" id="KW-0472">Membrane</keyword>
<evidence type="ECO:0000256" key="1">
    <source>
        <dbReference type="SAM" id="Phobius"/>
    </source>
</evidence>
<feature type="transmembrane region" description="Helical" evidence="1">
    <location>
        <begin position="206"/>
        <end position="226"/>
    </location>
</feature>
<dbReference type="Proteomes" id="UP000278035">
    <property type="component" value="Chromosome"/>
</dbReference>
<keyword evidence="1" id="KW-1133">Transmembrane helix</keyword>
<gene>
    <name evidence="2" type="ORF">EGC82_21130</name>
</gene>
<proteinExistence type="predicted"/>
<organism evidence="2 3">
    <name type="scientific">Shewanella livingstonensis</name>
    <dbReference type="NCBI Taxonomy" id="150120"/>
    <lineage>
        <taxon>Bacteria</taxon>
        <taxon>Pseudomonadati</taxon>
        <taxon>Pseudomonadota</taxon>
        <taxon>Gammaproteobacteria</taxon>
        <taxon>Alteromonadales</taxon>
        <taxon>Shewanellaceae</taxon>
        <taxon>Shewanella</taxon>
    </lineage>
</organism>